<keyword evidence="3" id="KW-0256">Endoplasmic reticulum</keyword>
<dbReference type="PROSITE" id="PS50088">
    <property type="entry name" value="ANK_REPEAT"/>
    <property type="match status" value="1"/>
</dbReference>
<dbReference type="InterPro" id="IPR021832">
    <property type="entry name" value="ANKRD13"/>
</dbReference>
<reference evidence="11 12" key="1">
    <citation type="submission" date="2023-09" db="EMBL/GenBank/DDBJ databases">
        <title>Pangenome analysis of Batrachochytrium dendrobatidis and related Chytrids.</title>
        <authorList>
            <person name="Yacoub M.N."/>
            <person name="Stajich J.E."/>
            <person name="James T.Y."/>
        </authorList>
    </citation>
    <scope>NUCLEOTIDE SEQUENCE [LARGE SCALE GENOMIC DNA]</scope>
    <source>
        <strain evidence="11 12">JEL0888</strain>
    </source>
</reference>
<comment type="caution">
    <text evidence="11">The sequence shown here is derived from an EMBL/GenBank/DDBJ whole genome shotgun (WGS) entry which is preliminary data.</text>
</comment>
<name>A0ABR4N1H4_9FUNG</name>
<keyword evidence="12" id="KW-1185">Reference proteome</keyword>
<evidence type="ECO:0000256" key="6">
    <source>
        <dbReference type="ARBA" id="ARBA00023186"/>
    </source>
</evidence>
<evidence type="ECO:0000256" key="8">
    <source>
        <dbReference type="PROSITE-ProRule" id="PRU00023"/>
    </source>
</evidence>
<evidence type="ECO:0000313" key="11">
    <source>
        <dbReference type="EMBL" id="KAL2913345.1"/>
    </source>
</evidence>
<dbReference type="PANTHER" id="PTHR12447:SF25">
    <property type="entry name" value="ANKYRIN REPEAT DOMAIN-CONTAINING PROTEIN 13C"/>
    <property type="match status" value="1"/>
</dbReference>
<dbReference type="PANTHER" id="PTHR12447">
    <property type="entry name" value="ANKYRIN REPEAT DOMAIN-CONTAINING PROTEIN 13"/>
    <property type="match status" value="1"/>
</dbReference>
<evidence type="ECO:0000259" key="10">
    <source>
        <dbReference type="Pfam" id="PF11904"/>
    </source>
</evidence>
<evidence type="ECO:0000256" key="3">
    <source>
        <dbReference type="ARBA" id="ARBA00022824"/>
    </source>
</evidence>
<dbReference type="SUPFAM" id="SSF48403">
    <property type="entry name" value="Ankyrin repeat"/>
    <property type="match status" value="1"/>
</dbReference>
<evidence type="ECO:0000256" key="1">
    <source>
        <dbReference type="ARBA" id="ARBA00004586"/>
    </source>
</evidence>
<feature type="repeat" description="ANK" evidence="8">
    <location>
        <begin position="41"/>
        <end position="73"/>
    </location>
</feature>
<comment type="function">
    <text evidence="7">Acts as a molecular chaperone for G protein-coupled receptors, regulating their biogenesis and exit from the ER.</text>
</comment>
<evidence type="ECO:0000256" key="7">
    <source>
        <dbReference type="ARBA" id="ARBA00037107"/>
    </source>
</evidence>
<keyword evidence="6" id="KW-0143">Chaperone</keyword>
<evidence type="ECO:0000256" key="4">
    <source>
        <dbReference type="ARBA" id="ARBA00023043"/>
    </source>
</evidence>
<dbReference type="SMART" id="SM00248">
    <property type="entry name" value="ANK"/>
    <property type="match status" value="2"/>
</dbReference>
<feature type="domain" description="Ankyrin repeat" evidence="10">
    <location>
        <begin position="158"/>
        <end position="514"/>
    </location>
</feature>
<feature type="compositionally biased region" description="Acidic residues" evidence="9">
    <location>
        <begin position="326"/>
        <end position="346"/>
    </location>
</feature>
<dbReference type="Proteomes" id="UP001527925">
    <property type="component" value="Unassembled WGS sequence"/>
</dbReference>
<evidence type="ECO:0000256" key="9">
    <source>
        <dbReference type="SAM" id="MobiDB-lite"/>
    </source>
</evidence>
<dbReference type="Pfam" id="PF00023">
    <property type="entry name" value="Ank"/>
    <property type="match status" value="1"/>
</dbReference>
<sequence length="546" mass="61496">MTSDDFVLHRLVFDNDTEGLLAAIGDSSAAAPHPGLSTLCRGQTPLTLAAALGRVECTQILLRAGASTLQHNKGGWTAYHEATARGDRALMEAIFRRRREELAAWFNSRGKHILEQLSKDVKDISFEMNWSFRSFIPFVSQLCPSDTYKIRKKGSSVRIDTTLVGFERLSWLRGDISIIFREENGSSRLAICDHQRRIVQQVWPRDFSLSDEAVQEELSVSLNTKINAAPVVDWSSFSFTRAQKGFLAFKYDRIEKVGPWQTNVWNVDGFEVSSSSRTEHLEATPLPAFKLKELRDAERAKKKAEKAKQPKRPAGGLVIANPDSNPSDDSDESDFVPEDNDGEDEETRFRNYRAGYRNIQDPSADEDYKDWRAAQRAFRELAQFRPTLDPPPETAVTAEEFFDPAKVGEYLHVGRQMQLESKQRAFRATLWMYEGTDDGSGDNTPISIQSDEFPIKIANLIPVLDLIGMGTNEHIRSLKEFFSVQLPSGFPVQIELPIGMLPLSAMIRFQNIHKNCEDPDGKLFEIPGPADGYREGEVVRGVDAEF</sequence>
<comment type="subcellular location">
    <subcellularLocation>
        <location evidence="1">Endoplasmic reticulum membrane</location>
    </subcellularLocation>
</comment>
<keyword evidence="5" id="KW-0472">Membrane</keyword>
<gene>
    <name evidence="11" type="ORF">HK105_207090</name>
</gene>
<evidence type="ECO:0000256" key="5">
    <source>
        <dbReference type="ARBA" id="ARBA00023136"/>
    </source>
</evidence>
<dbReference type="InterPro" id="IPR036770">
    <property type="entry name" value="Ankyrin_rpt-contain_sf"/>
</dbReference>
<feature type="region of interest" description="Disordered" evidence="9">
    <location>
        <begin position="299"/>
        <end position="350"/>
    </location>
</feature>
<dbReference type="InterPro" id="IPR002110">
    <property type="entry name" value="Ankyrin_rpt"/>
</dbReference>
<protein>
    <recommendedName>
        <fullName evidence="10">Ankyrin repeat domain-containing protein</fullName>
    </recommendedName>
</protein>
<dbReference type="PROSITE" id="PS50297">
    <property type="entry name" value="ANK_REP_REGION"/>
    <property type="match status" value="1"/>
</dbReference>
<dbReference type="Gene3D" id="1.25.40.20">
    <property type="entry name" value="Ankyrin repeat-containing domain"/>
    <property type="match status" value="1"/>
</dbReference>
<dbReference type="Pfam" id="PF11904">
    <property type="entry name" value="ANKRD13_C"/>
    <property type="match status" value="1"/>
</dbReference>
<dbReference type="InterPro" id="IPR055285">
    <property type="entry name" value="ANKRD13_C"/>
</dbReference>
<keyword evidence="4 8" id="KW-0040">ANK repeat</keyword>
<feature type="compositionally biased region" description="Basic residues" evidence="9">
    <location>
        <begin position="300"/>
        <end position="311"/>
    </location>
</feature>
<proteinExistence type="predicted"/>
<accession>A0ABR4N1H4</accession>
<dbReference type="EMBL" id="JADGIZ020000047">
    <property type="protein sequence ID" value="KAL2913345.1"/>
    <property type="molecule type" value="Genomic_DNA"/>
</dbReference>
<keyword evidence="2" id="KW-0677">Repeat</keyword>
<evidence type="ECO:0000256" key="2">
    <source>
        <dbReference type="ARBA" id="ARBA00022737"/>
    </source>
</evidence>
<evidence type="ECO:0000313" key="12">
    <source>
        <dbReference type="Proteomes" id="UP001527925"/>
    </source>
</evidence>
<organism evidence="11 12">
    <name type="scientific">Polyrhizophydium stewartii</name>
    <dbReference type="NCBI Taxonomy" id="2732419"/>
    <lineage>
        <taxon>Eukaryota</taxon>
        <taxon>Fungi</taxon>
        <taxon>Fungi incertae sedis</taxon>
        <taxon>Chytridiomycota</taxon>
        <taxon>Chytridiomycota incertae sedis</taxon>
        <taxon>Chytridiomycetes</taxon>
        <taxon>Rhizophydiales</taxon>
        <taxon>Rhizophydiales incertae sedis</taxon>
        <taxon>Polyrhizophydium</taxon>
    </lineage>
</organism>